<name>A0ABS6ED86_9FIRM</name>
<keyword evidence="3" id="KW-1185">Reference proteome</keyword>
<gene>
    <name evidence="2" type="ORF">KQI42_19580</name>
</gene>
<keyword evidence="1" id="KW-0175">Coiled coil</keyword>
<accession>A0ABS6ED86</accession>
<dbReference type="Proteomes" id="UP000749471">
    <property type="component" value="Unassembled WGS sequence"/>
</dbReference>
<sequence length="462" mass="54844">MIIKFKECEIIKNSLNQSFNFYINDKQNLVFNEFNEDNICINSSIIVQNILDFSVTIDKNDKIHLIYLLKYGELVYCIYLDNKWNKNPVARLDTKSNIYKHLSLYLHEKNINIFYSFTNLINMNVWSIEQITQNSNTWERTTIANIFSEKTFTPFYIDSDRFGNIHLAYRAKDYDSNHIYYTFYNIFTKTWLPVPEKISSSTLNNTLPYLFIDSKDNVHILWYSLKNNDNTLMHKRLSFMGQEKYKWKEITLPKFIISNYLSVMIEDNNVLKIIYIENNEICYLFSTNHGESWNVGHKHPLDSYPIYLIKYFYNNFSSGSKSKINYCYGNVDNNIYLYFNDSYIKNEEAQLEALNDRDSYENKGSEKADQTNTENIELIELKESLLEIKNQLTNISAIMEKDIELLKEKLASTSTNTEKDIELLKERVSNISTTMEKDFELLKERVTNIEEEKNKRKFLGFK</sequence>
<evidence type="ECO:0000313" key="3">
    <source>
        <dbReference type="Proteomes" id="UP000749471"/>
    </source>
</evidence>
<protein>
    <submittedName>
        <fullName evidence="2">Uncharacterized protein</fullName>
    </submittedName>
</protein>
<dbReference type="RefSeq" id="WP_216522220.1">
    <property type="nucleotide sequence ID" value="NZ_JAHLPM010000028.1"/>
</dbReference>
<dbReference type="EMBL" id="JAHLPM010000028">
    <property type="protein sequence ID" value="MBU5440199.1"/>
    <property type="molecule type" value="Genomic_DNA"/>
</dbReference>
<evidence type="ECO:0000313" key="2">
    <source>
        <dbReference type="EMBL" id="MBU5440199.1"/>
    </source>
</evidence>
<proteinExistence type="predicted"/>
<evidence type="ECO:0000256" key="1">
    <source>
        <dbReference type="SAM" id="Coils"/>
    </source>
</evidence>
<reference evidence="2 3" key="1">
    <citation type="submission" date="2021-06" db="EMBL/GenBank/DDBJ databases">
        <authorList>
            <person name="Sun Q."/>
            <person name="Li D."/>
        </authorList>
    </citation>
    <scope>NUCLEOTIDE SEQUENCE [LARGE SCALE GENOMIC DNA]</scope>
    <source>
        <strain evidence="2 3">MSJ-40</strain>
    </source>
</reference>
<feature type="coiled-coil region" evidence="1">
    <location>
        <begin position="389"/>
        <end position="452"/>
    </location>
</feature>
<organism evidence="2 3">
    <name type="scientific">Tissierella simiarum</name>
    <dbReference type="NCBI Taxonomy" id="2841534"/>
    <lineage>
        <taxon>Bacteria</taxon>
        <taxon>Bacillati</taxon>
        <taxon>Bacillota</taxon>
        <taxon>Tissierellia</taxon>
        <taxon>Tissierellales</taxon>
        <taxon>Tissierellaceae</taxon>
        <taxon>Tissierella</taxon>
    </lineage>
</organism>
<comment type="caution">
    <text evidence="2">The sequence shown here is derived from an EMBL/GenBank/DDBJ whole genome shotgun (WGS) entry which is preliminary data.</text>
</comment>